<dbReference type="Proteomes" id="UP000234331">
    <property type="component" value="Unassembled WGS sequence"/>
</dbReference>
<evidence type="ECO:0000259" key="4">
    <source>
        <dbReference type="Pfam" id="PF14765"/>
    </source>
</evidence>
<protein>
    <submittedName>
        <fullName evidence="5">Polyketide synthase family protein</fullName>
    </submittedName>
</protein>
<dbReference type="InterPro" id="IPR042104">
    <property type="entry name" value="PKS_dehydratase_sf"/>
</dbReference>
<accession>A0A2I2KVY3</accession>
<dbReference type="SUPFAM" id="SSF56214">
    <property type="entry name" value="4'-phosphopantetheinyl transferase"/>
    <property type="match status" value="2"/>
</dbReference>
<evidence type="ECO:0000256" key="1">
    <source>
        <dbReference type="ARBA" id="ARBA00022679"/>
    </source>
</evidence>
<evidence type="ECO:0000313" key="6">
    <source>
        <dbReference type="Proteomes" id="UP000234331"/>
    </source>
</evidence>
<feature type="domain" description="4'-phosphopantetheinyl transferase" evidence="3">
    <location>
        <begin position="414"/>
        <end position="509"/>
    </location>
</feature>
<dbReference type="InterPro" id="IPR008278">
    <property type="entry name" value="4-PPantetheinyl_Trfase_dom"/>
</dbReference>
<dbReference type="Pfam" id="PF14765">
    <property type="entry name" value="PS-DH"/>
    <property type="match status" value="1"/>
</dbReference>
<evidence type="ECO:0000259" key="3">
    <source>
        <dbReference type="Pfam" id="PF01648"/>
    </source>
</evidence>
<dbReference type="Pfam" id="PF01648">
    <property type="entry name" value="ACPS"/>
    <property type="match status" value="1"/>
</dbReference>
<name>A0A2I2KVY3_9ACTN</name>
<evidence type="ECO:0000256" key="2">
    <source>
        <dbReference type="SAM" id="MobiDB-lite"/>
    </source>
</evidence>
<dbReference type="InterPro" id="IPR029069">
    <property type="entry name" value="HotDog_dom_sf"/>
</dbReference>
<keyword evidence="6" id="KW-1185">Reference proteome</keyword>
<feature type="compositionally biased region" description="Basic and acidic residues" evidence="2">
    <location>
        <begin position="598"/>
        <end position="607"/>
    </location>
</feature>
<feature type="compositionally biased region" description="Low complexity" evidence="2">
    <location>
        <begin position="608"/>
        <end position="617"/>
    </location>
</feature>
<feature type="domain" description="Polyketide synthase dehydratase" evidence="4">
    <location>
        <begin position="142"/>
        <end position="266"/>
    </location>
</feature>
<sequence>MPRQAGARTVRRRLSLASMPHIVDHCFYRQPPGWTDMSDLFPVVPMTEVLELMIAEAAATMPGRVQIGLRDVRALRWLAIEPAVEVAITVSPAGPDAVRVVMEGYARGTVLFADAYPEPPRASAVTADLPTGPTGGPTLPGEGPSRHEGADLYAARYLFHGPGYQGLHRIEALGAAGIRGRLRVPSASGALLDNAGQLFGYWAMTHLAHDSLLLPQAIADLRFHGPAPARGDLVDCVVRIREVTERTVTADLELRRADGRLWAVVSAWTDRRFANDDVLWAMVRSPELHTVAQPSGEGWLIARDRWRDSASRELIVRHYADAADRARLAALNPRAARGRLLGRIAAQDAVRQWLWNRGAGPVWGIEVGLDHDELGAPRVRPLPTRPGIPATDPPRISLAHKPELAVALVSADGPVGIDIEQIVSRAPGVEKAALAPSELRLLDQLTAVDGHGGDASGHGGDASGGDDAQERRALWFTRLWAAKEAVAKAEGTGLAGRPRRFVVDLPHLEAPRHGRPGSPVSPGAGGGGGDVAEAPLMLRVTIHADGPDGPCPRRSRWVALRTVDGTGRVRPDGAGATSPGRPRPRGADEKNAASGAHSADRAGHDAVRGPAPAGGDRAAATYVVAWTSPEVEAKRPSSESERE</sequence>
<feature type="region of interest" description="Disordered" evidence="2">
    <location>
        <begin position="509"/>
        <end position="532"/>
    </location>
</feature>
<keyword evidence="1" id="KW-0808">Transferase</keyword>
<dbReference type="InterPro" id="IPR037143">
    <property type="entry name" value="4-PPantetheinyl_Trfase_dom_sf"/>
</dbReference>
<dbReference type="SUPFAM" id="SSF54637">
    <property type="entry name" value="Thioesterase/thiol ester dehydrase-isomerase"/>
    <property type="match status" value="1"/>
</dbReference>
<dbReference type="GO" id="GO:0000287">
    <property type="term" value="F:magnesium ion binding"/>
    <property type="evidence" value="ECO:0007669"/>
    <property type="project" value="InterPro"/>
</dbReference>
<proteinExistence type="predicted"/>
<feature type="region of interest" description="Disordered" evidence="2">
    <location>
        <begin position="563"/>
        <end position="617"/>
    </location>
</feature>
<evidence type="ECO:0000313" key="5">
    <source>
        <dbReference type="EMBL" id="SNQ49808.1"/>
    </source>
</evidence>
<gene>
    <name evidence="5" type="ORF">FRACA_3790002</name>
</gene>
<dbReference type="GO" id="GO:0008897">
    <property type="term" value="F:holo-[acyl-carrier-protein] synthase activity"/>
    <property type="evidence" value="ECO:0007669"/>
    <property type="project" value="InterPro"/>
</dbReference>
<dbReference type="Gene3D" id="3.90.470.20">
    <property type="entry name" value="4'-phosphopantetheinyl transferase domain"/>
    <property type="match status" value="1"/>
</dbReference>
<dbReference type="Gene3D" id="3.10.129.110">
    <property type="entry name" value="Polyketide synthase dehydratase"/>
    <property type="match status" value="1"/>
</dbReference>
<organism evidence="5 6">
    <name type="scientific">Frankia canadensis</name>
    <dbReference type="NCBI Taxonomy" id="1836972"/>
    <lineage>
        <taxon>Bacteria</taxon>
        <taxon>Bacillati</taxon>
        <taxon>Actinomycetota</taxon>
        <taxon>Actinomycetes</taxon>
        <taxon>Frankiales</taxon>
        <taxon>Frankiaceae</taxon>
        <taxon>Frankia</taxon>
    </lineage>
</organism>
<dbReference type="AlphaFoldDB" id="A0A2I2KVY3"/>
<dbReference type="InterPro" id="IPR049551">
    <property type="entry name" value="PKS_DH_C"/>
</dbReference>
<reference evidence="5 6" key="1">
    <citation type="submission" date="2017-06" db="EMBL/GenBank/DDBJ databases">
        <authorList>
            <person name="Kim H.J."/>
            <person name="Triplett B.A."/>
        </authorList>
    </citation>
    <scope>NUCLEOTIDE SEQUENCE [LARGE SCALE GENOMIC DNA]</scope>
    <source>
        <strain evidence="5">FRACA_ARgP5</strain>
    </source>
</reference>
<dbReference type="CDD" id="cd03440">
    <property type="entry name" value="hot_dog"/>
    <property type="match status" value="1"/>
</dbReference>
<dbReference type="EMBL" id="FZMO01000311">
    <property type="protein sequence ID" value="SNQ49808.1"/>
    <property type="molecule type" value="Genomic_DNA"/>
</dbReference>